<dbReference type="GO" id="GO:0030870">
    <property type="term" value="C:Mre11 complex"/>
    <property type="evidence" value="ECO:0000318"/>
    <property type="project" value="GO_Central"/>
</dbReference>
<dbReference type="PhylomeDB" id="D2A5X5"/>
<dbReference type="Gene3D" id="3.40.50.300">
    <property type="entry name" value="P-loop containing nucleotide triphosphate hydrolases"/>
    <property type="match status" value="2"/>
</dbReference>
<evidence type="ECO:0000256" key="13">
    <source>
        <dbReference type="ARBA" id="ARBA00022842"/>
    </source>
</evidence>
<evidence type="ECO:0000256" key="7">
    <source>
        <dbReference type="ARBA" id="ARBA00022723"/>
    </source>
</evidence>
<protein>
    <recommendedName>
        <fullName evidence="5">DNA repair protein RAD50</fullName>
    </recommendedName>
</protein>
<keyword evidence="14 20" id="KW-0175">Coiled coil</keyword>
<dbReference type="EMBL" id="KQ971345">
    <property type="protein sequence ID" value="EFA05681.1"/>
    <property type="molecule type" value="Genomic_DNA"/>
</dbReference>
<dbReference type="Proteomes" id="UP000007266">
    <property type="component" value="Linkage group 6"/>
</dbReference>
<evidence type="ECO:0000259" key="21">
    <source>
        <dbReference type="PROSITE" id="PS51131"/>
    </source>
</evidence>
<sequence>MATLERLQISGVRSFGPNEEHCQTIKFATPLTLILGQNGSGKTTIIEAIKYVCTAELPQGTNGGQGFVNDPKMSSLTTTRGQIKLRVVDSKNNAVTISRIMELTQTAINTQRFSSKGATIRIVKPNGDDSSISGRCADITNECCQIMNVSSSILNNVVFCHQENSAWPLDEGKKVKEKFDEIFDAQQSNKCVEIYRKLLKEKQEKIKLLKLELEYKKEKKEQVDKDKRVLQDKEAKLESFDAEIAQKMTKLQPVKKRIDEIIDLEKVLSELERDLATKEATKNGLVEEQKTIKKNLAFEFEGTDQELQDKIKSFENERQKDETLIQDLVKRQNDIETKKREINEAVQKTQSDLGRLNQQKSHNLKKCCERKKLFDQALDKFRVKISNFDDNTGAKHAINQLKSALNERQDDLGTLIEEKELDLMSLQATLDDVRAKSIKTQQIISSKTREVTDCEQKIESVSLELAALASSDEFLQDYTKRLEAISKTIFNLNNSFRETEESERMEASRSQVTTLEHNLDGLEREYRILLQNDTVEGKIESERHLIMEKQREINKIKSKHAESLRELFGTQSPDCNLKDAVLAKQKSADLALQTLNEQIARKQKDVTTLEVQLQNQIERIGSCQRDLKTGREKISQVCNGRDFDEVLTRCSEKKERLQRDKGNYTSVKIIYNQYIKKFEEERPCCPVCETNFSGKTTVVGKIITTLKSKLDKVPQQLAKVETELVEEEALYNKLQQLKVVNDEITVLTREKLPELESGLNEIKRDYEAKKTDLEALKQQTCGPLKTLEISKSVISDVSTLDQNQADVDKSQKTVEKLKRELALVPSQKSKQEVEAEIDSTKAELSELRRKIEAQTKKINSHKDRLQQLTQERNALFEKQIRMKDSMQNRPNLEAQLNEANEKLQTLRGEIVAKKTELEDLEDELGKIETQKKNLVQENKTVVEKERNQVAMFGNLVHNIEKLEGEIEDYVREGVDEKLAALETTLGEFRQKEATLDHTKTKILNLLSEKREALAKHELRFRTLQSNVTLREKKVLELDLVLKIEDLRKLIGGHDYRTVYDEKCELIRQKESHEKTINSITGEKNALLETVDDLRLKLAKPDWKNAYSNYMTKLYELKLAECVVKDLFKYITVLEKAILEFHATRMKQINKTIREMWREIYRGNDVDYIEIKAEHAGSTTANRKRTYNYRVVQVKKGVELEMRGRCSAGQKVLACLIIRMALAETLSANCGILALDEPTTNLDRENIFSLCEALARIVESRQKEKNFQLVVITHDEEFINALTRAQGVPFFYRVSRNQDGFSVIKKEYAL</sequence>
<dbReference type="STRING" id="7070.D2A5X5"/>
<comment type="subcellular location">
    <subcellularLocation>
        <location evidence="3">Chromosome</location>
    </subcellularLocation>
    <subcellularLocation>
        <location evidence="2">Nucleus</location>
    </subcellularLocation>
</comment>
<dbReference type="Pfam" id="PF04423">
    <property type="entry name" value="Rad50_zn_hook"/>
    <property type="match status" value="1"/>
</dbReference>
<dbReference type="GO" id="GO:0046872">
    <property type="term" value="F:metal ion binding"/>
    <property type="evidence" value="ECO:0007669"/>
    <property type="project" value="UniProtKB-UniRule"/>
</dbReference>
<reference evidence="22 23" key="1">
    <citation type="journal article" date="2008" name="Nature">
        <title>The genome of the model beetle and pest Tribolium castaneum.</title>
        <authorList>
            <consortium name="Tribolium Genome Sequencing Consortium"/>
            <person name="Richards S."/>
            <person name="Gibbs R.A."/>
            <person name="Weinstock G.M."/>
            <person name="Brown S.J."/>
            <person name="Denell R."/>
            <person name="Beeman R.W."/>
            <person name="Gibbs R."/>
            <person name="Beeman R.W."/>
            <person name="Brown S.J."/>
            <person name="Bucher G."/>
            <person name="Friedrich M."/>
            <person name="Grimmelikhuijzen C.J."/>
            <person name="Klingler M."/>
            <person name="Lorenzen M."/>
            <person name="Richards S."/>
            <person name="Roth S."/>
            <person name="Schroder R."/>
            <person name="Tautz D."/>
            <person name="Zdobnov E.M."/>
            <person name="Muzny D."/>
            <person name="Gibbs R.A."/>
            <person name="Weinstock G.M."/>
            <person name="Attaway T."/>
            <person name="Bell S."/>
            <person name="Buhay C.J."/>
            <person name="Chandrabose M.N."/>
            <person name="Chavez D."/>
            <person name="Clerk-Blankenburg K.P."/>
            <person name="Cree A."/>
            <person name="Dao M."/>
            <person name="Davis C."/>
            <person name="Chacko J."/>
            <person name="Dinh H."/>
            <person name="Dugan-Rocha S."/>
            <person name="Fowler G."/>
            <person name="Garner T.T."/>
            <person name="Garnes J."/>
            <person name="Gnirke A."/>
            <person name="Hawes A."/>
            <person name="Hernandez J."/>
            <person name="Hines S."/>
            <person name="Holder M."/>
            <person name="Hume J."/>
            <person name="Jhangiani S.N."/>
            <person name="Joshi V."/>
            <person name="Khan Z.M."/>
            <person name="Jackson L."/>
            <person name="Kovar C."/>
            <person name="Kowis A."/>
            <person name="Lee S."/>
            <person name="Lewis L.R."/>
            <person name="Margolis J."/>
            <person name="Morgan M."/>
            <person name="Nazareth L.V."/>
            <person name="Nguyen N."/>
            <person name="Okwuonu G."/>
            <person name="Parker D."/>
            <person name="Richards S."/>
            <person name="Ruiz S.J."/>
            <person name="Santibanez J."/>
            <person name="Savard J."/>
            <person name="Scherer S.E."/>
            <person name="Schneider B."/>
            <person name="Sodergren E."/>
            <person name="Tautz D."/>
            <person name="Vattahil S."/>
            <person name="Villasana D."/>
            <person name="White C.S."/>
            <person name="Wright R."/>
            <person name="Park Y."/>
            <person name="Beeman R.W."/>
            <person name="Lord J."/>
            <person name="Oppert B."/>
            <person name="Lorenzen M."/>
            <person name="Brown S."/>
            <person name="Wang L."/>
            <person name="Savard J."/>
            <person name="Tautz D."/>
            <person name="Richards S."/>
            <person name="Weinstock G."/>
            <person name="Gibbs R.A."/>
            <person name="Liu Y."/>
            <person name="Worley K."/>
            <person name="Weinstock G."/>
            <person name="Elsik C.G."/>
            <person name="Reese J.T."/>
            <person name="Elhaik E."/>
            <person name="Landan G."/>
            <person name="Graur D."/>
            <person name="Arensburger P."/>
            <person name="Atkinson P."/>
            <person name="Beeman R.W."/>
            <person name="Beidler J."/>
            <person name="Brown S.J."/>
            <person name="Demuth J.P."/>
            <person name="Drury D.W."/>
            <person name="Du Y.Z."/>
            <person name="Fujiwara H."/>
            <person name="Lorenzen M."/>
            <person name="Maselli V."/>
            <person name="Osanai M."/>
            <person name="Park Y."/>
            <person name="Robertson H.M."/>
            <person name="Tu Z."/>
            <person name="Wang J.J."/>
            <person name="Wang S."/>
            <person name="Richards S."/>
            <person name="Song H."/>
            <person name="Zhang L."/>
            <person name="Sodergren E."/>
            <person name="Werner D."/>
            <person name="Stanke M."/>
            <person name="Morgenstern B."/>
            <person name="Solovyev V."/>
            <person name="Kosarev P."/>
            <person name="Brown G."/>
            <person name="Chen H.C."/>
            <person name="Ermolaeva O."/>
            <person name="Hlavina W."/>
            <person name="Kapustin Y."/>
            <person name="Kiryutin B."/>
            <person name="Kitts P."/>
            <person name="Maglott D."/>
            <person name="Pruitt K."/>
            <person name="Sapojnikov V."/>
            <person name="Souvorov A."/>
            <person name="Mackey A.J."/>
            <person name="Waterhouse R.M."/>
            <person name="Wyder S."/>
            <person name="Zdobnov E.M."/>
            <person name="Zdobnov E.M."/>
            <person name="Wyder S."/>
            <person name="Kriventseva E.V."/>
            <person name="Kadowaki T."/>
            <person name="Bork P."/>
            <person name="Aranda M."/>
            <person name="Bao R."/>
            <person name="Beermann A."/>
            <person name="Berns N."/>
            <person name="Bolognesi R."/>
            <person name="Bonneton F."/>
            <person name="Bopp D."/>
            <person name="Brown S.J."/>
            <person name="Bucher G."/>
            <person name="Butts T."/>
            <person name="Chaumot A."/>
            <person name="Denell R.E."/>
            <person name="Ferrier D.E."/>
            <person name="Friedrich M."/>
            <person name="Gordon C.M."/>
            <person name="Jindra M."/>
            <person name="Klingler M."/>
            <person name="Lan Q."/>
            <person name="Lattorff H.M."/>
            <person name="Laudet V."/>
            <person name="von Levetsow C."/>
            <person name="Liu Z."/>
            <person name="Lutz R."/>
            <person name="Lynch J.A."/>
            <person name="da Fonseca R.N."/>
            <person name="Posnien N."/>
            <person name="Reuter R."/>
            <person name="Roth S."/>
            <person name="Savard J."/>
            <person name="Schinko J.B."/>
            <person name="Schmitt C."/>
            <person name="Schoppmeier M."/>
            <person name="Schroder R."/>
            <person name="Shippy T.D."/>
            <person name="Simonnet F."/>
            <person name="Marques-Souza H."/>
            <person name="Tautz D."/>
            <person name="Tomoyasu Y."/>
            <person name="Trauner J."/>
            <person name="Van der Zee M."/>
            <person name="Vervoort M."/>
            <person name="Wittkopp N."/>
            <person name="Wimmer E.A."/>
            <person name="Yang X."/>
            <person name="Jones A.K."/>
            <person name="Sattelle D.B."/>
            <person name="Ebert P.R."/>
            <person name="Nelson D."/>
            <person name="Scott J.G."/>
            <person name="Beeman R.W."/>
            <person name="Muthukrishnan S."/>
            <person name="Kramer K.J."/>
            <person name="Arakane Y."/>
            <person name="Beeman R.W."/>
            <person name="Zhu Q."/>
            <person name="Hogenkamp D."/>
            <person name="Dixit R."/>
            <person name="Oppert B."/>
            <person name="Jiang H."/>
            <person name="Zou Z."/>
            <person name="Marshall J."/>
            <person name="Elpidina E."/>
            <person name="Vinokurov K."/>
            <person name="Oppert C."/>
            <person name="Zou Z."/>
            <person name="Evans J."/>
            <person name="Lu Z."/>
            <person name="Zhao P."/>
            <person name="Sumathipala N."/>
            <person name="Altincicek B."/>
            <person name="Vilcinskas A."/>
            <person name="Williams M."/>
            <person name="Hultmark D."/>
            <person name="Hetru C."/>
            <person name="Jiang H."/>
            <person name="Grimmelikhuijzen C.J."/>
            <person name="Hauser F."/>
            <person name="Cazzamali G."/>
            <person name="Williamson M."/>
            <person name="Park Y."/>
            <person name="Li B."/>
            <person name="Tanaka Y."/>
            <person name="Predel R."/>
            <person name="Neupert S."/>
            <person name="Schachtner J."/>
            <person name="Verleyen P."/>
            <person name="Raible F."/>
            <person name="Bork P."/>
            <person name="Friedrich M."/>
            <person name="Walden K.K."/>
            <person name="Robertson H.M."/>
            <person name="Angeli S."/>
            <person name="Foret S."/>
            <person name="Bucher G."/>
            <person name="Schuetz S."/>
            <person name="Maleszka R."/>
            <person name="Wimmer E.A."/>
            <person name="Beeman R.W."/>
            <person name="Lorenzen M."/>
            <person name="Tomoyasu Y."/>
            <person name="Miller S.C."/>
            <person name="Grossmann D."/>
            <person name="Bucher G."/>
        </authorList>
    </citation>
    <scope>NUCLEOTIDE SEQUENCE [LARGE SCALE GENOMIC DNA]</scope>
    <source>
        <strain evidence="22 23">Georgia GA2</strain>
    </source>
</reference>
<evidence type="ECO:0000256" key="1">
    <source>
        <dbReference type="ARBA" id="ARBA00001947"/>
    </source>
</evidence>
<feature type="coiled-coil region" evidence="20">
    <location>
        <begin position="398"/>
        <end position="436"/>
    </location>
</feature>
<dbReference type="OrthoDB" id="18797at2759"/>
<evidence type="ECO:0000256" key="17">
    <source>
        <dbReference type="ARBA" id="ARBA00023254"/>
    </source>
</evidence>
<evidence type="ECO:0000256" key="5">
    <source>
        <dbReference type="ARBA" id="ARBA00017893"/>
    </source>
</evidence>
<evidence type="ECO:0000256" key="12">
    <source>
        <dbReference type="ARBA" id="ARBA00022840"/>
    </source>
</evidence>
<dbReference type="GO" id="GO:0005524">
    <property type="term" value="F:ATP binding"/>
    <property type="evidence" value="ECO:0007669"/>
    <property type="project" value="UniProtKB-KW"/>
</dbReference>
<evidence type="ECO:0000256" key="4">
    <source>
        <dbReference type="ARBA" id="ARBA00009439"/>
    </source>
</evidence>
<accession>D2A5X5</accession>
<feature type="binding site" evidence="19">
    <location>
        <position position="688"/>
    </location>
    <ligand>
        <name>Zn(2+)</name>
        <dbReference type="ChEBI" id="CHEBI:29105"/>
    </ligand>
</feature>
<dbReference type="GO" id="GO:0043047">
    <property type="term" value="F:single-stranded telomeric DNA binding"/>
    <property type="evidence" value="ECO:0000318"/>
    <property type="project" value="GO_Central"/>
</dbReference>
<dbReference type="GO" id="GO:0016887">
    <property type="term" value="F:ATP hydrolysis activity"/>
    <property type="evidence" value="ECO:0007669"/>
    <property type="project" value="InterPro"/>
</dbReference>
<dbReference type="GO" id="GO:0007004">
    <property type="term" value="P:telomere maintenance via telomerase"/>
    <property type="evidence" value="ECO:0000318"/>
    <property type="project" value="GO_Central"/>
</dbReference>
<keyword evidence="10" id="KW-0378">Hydrolase</keyword>
<dbReference type="KEGG" id="tca:658288"/>
<dbReference type="InParanoid" id="D2A5X5"/>
<dbReference type="GO" id="GO:0070192">
    <property type="term" value="P:chromosome organization involved in meiotic cell cycle"/>
    <property type="evidence" value="ECO:0000318"/>
    <property type="project" value="GO_Central"/>
</dbReference>
<dbReference type="PROSITE" id="PS51131">
    <property type="entry name" value="ZN_HOOK"/>
    <property type="match status" value="1"/>
</dbReference>
<evidence type="ECO:0000256" key="15">
    <source>
        <dbReference type="ARBA" id="ARBA00023204"/>
    </source>
</evidence>
<dbReference type="FunFam" id="3.40.50.300:FF:000593">
    <property type="entry name" value="DNA repair protein RAD50"/>
    <property type="match status" value="1"/>
</dbReference>
<evidence type="ECO:0000313" key="23">
    <source>
        <dbReference type="Proteomes" id="UP000007266"/>
    </source>
</evidence>
<dbReference type="Gene3D" id="1.10.287.1490">
    <property type="match status" value="1"/>
</dbReference>
<keyword evidence="6" id="KW-0158">Chromosome</keyword>
<comment type="similarity">
    <text evidence="4">Belongs to the SMC family. RAD50 subfamily.</text>
</comment>
<keyword evidence="16" id="KW-0539">Nucleus</keyword>
<evidence type="ECO:0000256" key="19">
    <source>
        <dbReference type="PROSITE-ProRule" id="PRU00471"/>
    </source>
</evidence>
<keyword evidence="13" id="KW-0460">Magnesium</keyword>
<keyword evidence="8" id="KW-0547">Nucleotide-binding</keyword>
<proteinExistence type="inferred from homology"/>
<organism evidence="22 23">
    <name type="scientific">Tribolium castaneum</name>
    <name type="common">Red flour beetle</name>
    <dbReference type="NCBI Taxonomy" id="7070"/>
    <lineage>
        <taxon>Eukaryota</taxon>
        <taxon>Metazoa</taxon>
        <taxon>Ecdysozoa</taxon>
        <taxon>Arthropoda</taxon>
        <taxon>Hexapoda</taxon>
        <taxon>Insecta</taxon>
        <taxon>Pterygota</taxon>
        <taxon>Neoptera</taxon>
        <taxon>Endopterygota</taxon>
        <taxon>Coleoptera</taxon>
        <taxon>Polyphaga</taxon>
        <taxon>Cucujiformia</taxon>
        <taxon>Tenebrionidae</taxon>
        <taxon>Tenebrionidae incertae sedis</taxon>
        <taxon>Tribolium</taxon>
    </lineage>
</organism>
<dbReference type="GO" id="GO:0000794">
    <property type="term" value="C:condensed nuclear chromosome"/>
    <property type="evidence" value="ECO:0000318"/>
    <property type="project" value="GO_Central"/>
</dbReference>
<dbReference type="HOGENOM" id="CLU_006184_0_0_1"/>
<dbReference type="SUPFAM" id="SSF75712">
    <property type="entry name" value="Rad50 coiled-coil Zn hook"/>
    <property type="match status" value="1"/>
</dbReference>
<evidence type="ECO:0000256" key="11">
    <source>
        <dbReference type="ARBA" id="ARBA00022833"/>
    </source>
</evidence>
<dbReference type="FunCoup" id="D2A5X5">
    <property type="interactions" value="1774"/>
</dbReference>
<evidence type="ECO:0000313" key="22">
    <source>
        <dbReference type="EMBL" id="EFA05681.1"/>
    </source>
</evidence>
<evidence type="ECO:0000256" key="9">
    <source>
        <dbReference type="ARBA" id="ARBA00022763"/>
    </source>
</evidence>
<feature type="binding site" evidence="19">
    <location>
        <position position="685"/>
    </location>
    <ligand>
        <name>Zn(2+)</name>
        <dbReference type="ChEBI" id="CHEBI:29105"/>
    </ligand>
</feature>
<evidence type="ECO:0000256" key="2">
    <source>
        <dbReference type="ARBA" id="ARBA00004123"/>
    </source>
</evidence>
<dbReference type="GO" id="GO:0000722">
    <property type="term" value="P:telomere maintenance via recombination"/>
    <property type="evidence" value="ECO:0000318"/>
    <property type="project" value="GO_Central"/>
</dbReference>
<dbReference type="Pfam" id="PF13476">
    <property type="entry name" value="AAA_23"/>
    <property type="match status" value="1"/>
</dbReference>
<dbReference type="OMA" id="FSDYYYR"/>
<keyword evidence="17" id="KW-0469">Meiosis</keyword>
<evidence type="ECO:0000256" key="18">
    <source>
        <dbReference type="ARBA" id="ARBA00049360"/>
    </source>
</evidence>
<feature type="coiled-coil region" evidence="20">
    <location>
        <begin position="592"/>
        <end position="619"/>
    </location>
</feature>
<dbReference type="GO" id="GO:0003691">
    <property type="term" value="F:double-stranded telomeric DNA binding"/>
    <property type="evidence" value="ECO:0000318"/>
    <property type="project" value="GO_Central"/>
</dbReference>
<evidence type="ECO:0000256" key="14">
    <source>
        <dbReference type="ARBA" id="ARBA00023054"/>
    </source>
</evidence>
<dbReference type="NCBIfam" id="TIGR00606">
    <property type="entry name" value="rad50"/>
    <property type="match status" value="1"/>
</dbReference>
<evidence type="ECO:0000256" key="16">
    <source>
        <dbReference type="ARBA" id="ARBA00023242"/>
    </source>
</evidence>
<evidence type="ECO:0000256" key="6">
    <source>
        <dbReference type="ARBA" id="ARBA00022454"/>
    </source>
</evidence>
<dbReference type="SUPFAM" id="SSF52540">
    <property type="entry name" value="P-loop containing nucleoside triphosphate hydrolases"/>
    <property type="match status" value="2"/>
</dbReference>
<evidence type="ECO:0000256" key="10">
    <source>
        <dbReference type="ARBA" id="ARBA00022801"/>
    </source>
</evidence>
<evidence type="ECO:0000256" key="3">
    <source>
        <dbReference type="ARBA" id="ARBA00004286"/>
    </source>
</evidence>
<dbReference type="GO" id="GO:0051880">
    <property type="term" value="F:G-quadruplex DNA binding"/>
    <property type="evidence" value="ECO:0000318"/>
    <property type="project" value="GO_Central"/>
</dbReference>
<feature type="domain" description="Zinc-hook" evidence="21">
    <location>
        <begin position="640"/>
        <end position="739"/>
    </location>
</feature>
<dbReference type="eggNOG" id="KOG0962">
    <property type="taxonomic scope" value="Eukaryota"/>
</dbReference>
<gene>
    <name evidence="22" type="primary">AUGUSTUS-3.0.2_15093</name>
    <name evidence="22" type="ORF">TcasGA2_TC015093</name>
</gene>
<evidence type="ECO:0000256" key="20">
    <source>
        <dbReference type="SAM" id="Coils"/>
    </source>
</evidence>
<dbReference type="PANTHER" id="PTHR18867">
    <property type="entry name" value="RAD50"/>
    <property type="match status" value="1"/>
</dbReference>
<keyword evidence="12" id="KW-0067">ATP-binding</keyword>
<dbReference type="InterPro" id="IPR038729">
    <property type="entry name" value="Rad50/SbcC_AAA"/>
</dbReference>
<keyword evidence="11 19" id="KW-0862">Zinc</keyword>
<reference evidence="22 23" key="2">
    <citation type="journal article" date="2010" name="Nucleic Acids Res.">
        <title>BeetleBase in 2010: revisions to provide comprehensive genomic information for Tribolium castaneum.</title>
        <authorList>
            <person name="Kim H.S."/>
            <person name="Murphy T."/>
            <person name="Xia J."/>
            <person name="Caragea D."/>
            <person name="Park Y."/>
            <person name="Beeman R.W."/>
            <person name="Lorenzen M.D."/>
            <person name="Butcher S."/>
            <person name="Manak J.R."/>
            <person name="Brown S.J."/>
        </authorList>
    </citation>
    <scope>GENOME REANNOTATION</scope>
    <source>
        <strain evidence="22 23">Georgia GA2</strain>
    </source>
</reference>
<feature type="coiled-coil region" evidence="20">
    <location>
        <begin position="505"/>
        <end position="566"/>
    </location>
</feature>
<dbReference type="InterPro" id="IPR004584">
    <property type="entry name" value="Rad50_eukaryotes"/>
</dbReference>
<evidence type="ECO:0000256" key="8">
    <source>
        <dbReference type="ARBA" id="ARBA00022741"/>
    </source>
</evidence>
<dbReference type="PANTHER" id="PTHR18867:SF12">
    <property type="entry name" value="DNA REPAIR PROTEIN RAD50"/>
    <property type="match status" value="1"/>
</dbReference>
<name>D2A5X5_TRICA</name>
<keyword evidence="23" id="KW-1185">Reference proteome</keyword>
<dbReference type="GO" id="GO:0006302">
    <property type="term" value="P:double-strand break repair"/>
    <property type="evidence" value="ECO:0000318"/>
    <property type="project" value="GO_Central"/>
</dbReference>
<comment type="cofactor">
    <cofactor evidence="1">
        <name>Zn(2+)</name>
        <dbReference type="ChEBI" id="CHEBI:29105"/>
    </cofactor>
</comment>
<keyword evidence="9" id="KW-0227">DNA damage</keyword>
<keyword evidence="7 19" id="KW-0479">Metal-binding</keyword>
<dbReference type="InterPro" id="IPR027417">
    <property type="entry name" value="P-loop_NTPase"/>
</dbReference>
<keyword evidence="15" id="KW-0234">DNA repair</keyword>
<comment type="catalytic activity">
    <reaction evidence="18">
        <text>ATP + H2O = ADP + phosphate + H(+)</text>
        <dbReference type="Rhea" id="RHEA:13065"/>
        <dbReference type="ChEBI" id="CHEBI:15377"/>
        <dbReference type="ChEBI" id="CHEBI:15378"/>
        <dbReference type="ChEBI" id="CHEBI:30616"/>
        <dbReference type="ChEBI" id="CHEBI:43474"/>
        <dbReference type="ChEBI" id="CHEBI:456216"/>
    </reaction>
</comment>
<dbReference type="InterPro" id="IPR013134">
    <property type="entry name" value="Zn_hook_RAD50"/>
</dbReference>
<feature type="coiled-coil region" evidence="20">
    <location>
        <begin position="717"/>
        <end position="972"/>
    </location>
</feature>
<feature type="coiled-coil region" evidence="20">
    <location>
        <begin position="192"/>
        <end position="359"/>
    </location>
</feature>